<dbReference type="CDD" id="cd00084">
    <property type="entry name" value="HMG-box_SF"/>
    <property type="match status" value="1"/>
</dbReference>
<reference evidence="7 8" key="1">
    <citation type="submission" date="2016-02" db="EMBL/GenBank/DDBJ databases">
        <title>Genome analysis of coral dinoflagellate symbionts highlights evolutionary adaptations to a symbiotic lifestyle.</title>
        <authorList>
            <person name="Aranda M."/>
            <person name="Li Y."/>
            <person name="Liew Y.J."/>
            <person name="Baumgarten S."/>
            <person name="Simakov O."/>
            <person name="Wilson M."/>
            <person name="Piel J."/>
            <person name="Ashoor H."/>
            <person name="Bougouffa S."/>
            <person name="Bajic V.B."/>
            <person name="Ryu T."/>
            <person name="Ravasi T."/>
            <person name="Bayer T."/>
            <person name="Micklem G."/>
            <person name="Kim H."/>
            <person name="Bhak J."/>
            <person name="Lajeunesse T.C."/>
            <person name="Voolstra C.R."/>
        </authorList>
    </citation>
    <scope>NUCLEOTIDE SEQUENCE [LARGE SCALE GENOMIC DNA]</scope>
    <source>
        <strain evidence="7 8">CCMP2467</strain>
    </source>
</reference>
<dbReference type="Pfam" id="PF09011">
    <property type="entry name" value="HMG_box_2"/>
    <property type="match status" value="1"/>
</dbReference>
<protein>
    <submittedName>
        <fullName evidence="7">Mitogen-activated protein kinase mpkC</fullName>
    </submittedName>
</protein>
<keyword evidence="3" id="KW-0238">DNA-binding</keyword>
<evidence type="ECO:0000256" key="2">
    <source>
        <dbReference type="ARBA" id="ARBA00022840"/>
    </source>
</evidence>
<accession>A0A1Q9CT18</accession>
<dbReference type="GO" id="GO:0004672">
    <property type="term" value="F:protein kinase activity"/>
    <property type="evidence" value="ECO:0007669"/>
    <property type="project" value="InterPro"/>
</dbReference>
<dbReference type="InterPro" id="IPR050117">
    <property type="entry name" value="MAPK"/>
</dbReference>
<dbReference type="Proteomes" id="UP000186817">
    <property type="component" value="Unassembled WGS sequence"/>
</dbReference>
<organism evidence="7 8">
    <name type="scientific">Symbiodinium microadriaticum</name>
    <name type="common">Dinoflagellate</name>
    <name type="synonym">Zooxanthella microadriatica</name>
    <dbReference type="NCBI Taxonomy" id="2951"/>
    <lineage>
        <taxon>Eukaryota</taxon>
        <taxon>Sar</taxon>
        <taxon>Alveolata</taxon>
        <taxon>Dinophyceae</taxon>
        <taxon>Suessiales</taxon>
        <taxon>Symbiodiniaceae</taxon>
        <taxon>Symbiodinium</taxon>
    </lineage>
</organism>
<gene>
    <name evidence="7" type="primary">mpkC</name>
    <name evidence="7" type="ORF">AK812_SmicGene32902</name>
</gene>
<dbReference type="EMBL" id="LSRX01000939">
    <property type="protein sequence ID" value="OLP86050.1"/>
    <property type="molecule type" value="Genomic_DNA"/>
</dbReference>
<dbReference type="GO" id="GO:0003677">
    <property type="term" value="F:DNA binding"/>
    <property type="evidence" value="ECO:0007669"/>
    <property type="project" value="UniProtKB-UniRule"/>
</dbReference>
<keyword evidence="4" id="KW-0175">Coiled coil</keyword>
<dbReference type="Gene3D" id="1.10.30.10">
    <property type="entry name" value="High mobility group box domain"/>
    <property type="match status" value="1"/>
</dbReference>
<keyword evidence="1" id="KW-0547">Nucleotide-binding</keyword>
<dbReference type="SMART" id="SM00398">
    <property type="entry name" value="HMG"/>
    <property type="match status" value="1"/>
</dbReference>
<comment type="caution">
    <text evidence="7">The sequence shown here is derived from an EMBL/GenBank/DDBJ whole genome shotgun (WGS) entry which is preliminary data.</text>
</comment>
<evidence type="ECO:0000256" key="1">
    <source>
        <dbReference type="ARBA" id="ARBA00022741"/>
    </source>
</evidence>
<evidence type="ECO:0000313" key="7">
    <source>
        <dbReference type="EMBL" id="OLP86050.1"/>
    </source>
</evidence>
<evidence type="ECO:0000256" key="4">
    <source>
        <dbReference type="SAM" id="Coils"/>
    </source>
</evidence>
<dbReference type="SUPFAM" id="SSF56112">
    <property type="entry name" value="Protein kinase-like (PK-like)"/>
    <property type="match status" value="1"/>
</dbReference>
<dbReference type="Gene3D" id="1.10.510.10">
    <property type="entry name" value="Transferase(Phosphotransferase) domain 1"/>
    <property type="match status" value="1"/>
</dbReference>
<dbReference type="AlphaFoldDB" id="A0A1Q9CT18"/>
<name>A0A1Q9CT18_SYMMI</name>
<feature type="coiled-coil region" evidence="4">
    <location>
        <begin position="170"/>
        <end position="197"/>
    </location>
</feature>
<evidence type="ECO:0000256" key="3">
    <source>
        <dbReference type="PROSITE-ProRule" id="PRU00267"/>
    </source>
</evidence>
<feature type="DNA-binding region" description="HMG box" evidence="3">
    <location>
        <begin position="39"/>
        <end position="114"/>
    </location>
</feature>
<keyword evidence="8" id="KW-1185">Reference proteome</keyword>
<proteinExistence type="predicted"/>
<dbReference type="InterPro" id="IPR011009">
    <property type="entry name" value="Kinase-like_dom_sf"/>
</dbReference>
<dbReference type="GO" id="GO:0005634">
    <property type="term" value="C:nucleus"/>
    <property type="evidence" value="ECO:0007669"/>
    <property type="project" value="UniProtKB-UniRule"/>
</dbReference>
<dbReference type="InterPro" id="IPR036910">
    <property type="entry name" value="HMG_box_dom_sf"/>
</dbReference>
<sequence>MASREVSTREILALLSSTTQPQVKRPTKAETKKLAQSVAPKKRTAYAIFMKETYPRIRDEMYPGAGKPTKQQNRRVVSAVGEAWQALSECARNVYKQRSQQEVEARHKAIKDMVDVLPEAKQQCAEPVGSIGDYELYGHEPLLPGHVADCYLVQHRVLRTRARAAFYSCEDEFKREIASLKRLYQSFEEESEEAHKQNEDFFLRLLYATLDREQEPKRCIVTDFFPPLDTVGVEKDKWKLRDVSYQMARSVATLHRMSLLHLDLRPQSWYYDANANCVKLCNFRLCRPEDDTTDMTCLPYLLPYRAPELNAPLAEIPTRLGHQGESWAFGVSLVELASGRRMFNTLREIVSFQKAKNAARGNEAMQVLHSGVQKTLLQFLCRNGIRLSVVEFAQEPAFAQTFVNLSVLDD</sequence>
<feature type="domain" description="Protein kinase" evidence="5">
    <location>
        <begin position="136"/>
        <end position="398"/>
    </location>
</feature>
<dbReference type="GO" id="GO:0005524">
    <property type="term" value="F:ATP binding"/>
    <property type="evidence" value="ECO:0007669"/>
    <property type="project" value="UniProtKB-KW"/>
</dbReference>
<dbReference type="PROSITE" id="PS50011">
    <property type="entry name" value="PROTEIN_KINASE_DOM"/>
    <property type="match status" value="1"/>
</dbReference>
<evidence type="ECO:0000259" key="5">
    <source>
        <dbReference type="PROSITE" id="PS50011"/>
    </source>
</evidence>
<dbReference type="SMART" id="SM00220">
    <property type="entry name" value="S_TKc"/>
    <property type="match status" value="1"/>
</dbReference>
<evidence type="ECO:0000259" key="6">
    <source>
        <dbReference type="PROSITE" id="PS50118"/>
    </source>
</evidence>
<dbReference type="OrthoDB" id="459444at2759"/>
<keyword evidence="7" id="KW-0808">Transferase</keyword>
<feature type="domain" description="HMG box" evidence="6">
    <location>
        <begin position="39"/>
        <end position="114"/>
    </location>
</feature>
<dbReference type="SUPFAM" id="SSF47095">
    <property type="entry name" value="HMG-box"/>
    <property type="match status" value="1"/>
</dbReference>
<dbReference type="PANTHER" id="PTHR24055">
    <property type="entry name" value="MITOGEN-ACTIVATED PROTEIN KINASE"/>
    <property type="match status" value="1"/>
</dbReference>
<keyword evidence="3" id="KW-0539">Nucleus</keyword>
<keyword evidence="7" id="KW-0418">Kinase</keyword>
<dbReference type="InterPro" id="IPR000719">
    <property type="entry name" value="Prot_kinase_dom"/>
</dbReference>
<evidence type="ECO:0000313" key="8">
    <source>
        <dbReference type="Proteomes" id="UP000186817"/>
    </source>
</evidence>
<keyword evidence="2" id="KW-0067">ATP-binding</keyword>
<dbReference type="Pfam" id="PF00069">
    <property type="entry name" value="Pkinase"/>
    <property type="match status" value="1"/>
</dbReference>
<dbReference type="PROSITE" id="PS50118">
    <property type="entry name" value="HMG_BOX_2"/>
    <property type="match status" value="1"/>
</dbReference>
<dbReference type="InterPro" id="IPR009071">
    <property type="entry name" value="HMG_box_dom"/>
</dbReference>